<dbReference type="InterPro" id="IPR018193">
    <property type="entry name" value="Glyc_kinase_flavodox-like_fold"/>
</dbReference>
<dbReference type="Pfam" id="PF02595">
    <property type="entry name" value="Gly_kinase"/>
    <property type="match status" value="2"/>
</dbReference>
<gene>
    <name evidence="2" type="ORF">ABL78_5968</name>
</gene>
<dbReference type="SUPFAM" id="SSF110738">
    <property type="entry name" value="Glycerate kinase I"/>
    <property type="match status" value="2"/>
</dbReference>
<dbReference type="InterPro" id="IPR004381">
    <property type="entry name" value="Glycerate_kinase"/>
</dbReference>
<keyword evidence="2" id="KW-0418">Kinase</keyword>
<proteinExistence type="predicted"/>
<organism evidence="2 3">
    <name type="scientific">Leptomonas seymouri</name>
    <dbReference type="NCBI Taxonomy" id="5684"/>
    <lineage>
        <taxon>Eukaryota</taxon>
        <taxon>Discoba</taxon>
        <taxon>Euglenozoa</taxon>
        <taxon>Kinetoplastea</taxon>
        <taxon>Metakinetoplastina</taxon>
        <taxon>Trypanosomatida</taxon>
        <taxon>Trypanosomatidae</taxon>
        <taxon>Leishmaniinae</taxon>
        <taxon>Leptomonas</taxon>
    </lineage>
</organism>
<dbReference type="PANTHER" id="PTHR21599:SF0">
    <property type="entry name" value="GLYCERATE KINASE"/>
    <property type="match status" value="1"/>
</dbReference>
<feature type="compositionally biased region" description="Pro residues" evidence="1">
    <location>
        <begin position="441"/>
        <end position="453"/>
    </location>
</feature>
<evidence type="ECO:0000256" key="1">
    <source>
        <dbReference type="SAM" id="MobiDB-lite"/>
    </source>
</evidence>
<evidence type="ECO:0000313" key="2">
    <source>
        <dbReference type="EMBL" id="KPI84977.1"/>
    </source>
</evidence>
<accession>A0A0N0P4L9</accession>
<dbReference type="AlphaFoldDB" id="A0A0N0P4L9"/>
<dbReference type="Proteomes" id="UP000038009">
    <property type="component" value="Unassembled WGS sequence"/>
</dbReference>
<keyword evidence="2" id="KW-0808">Transferase</keyword>
<feature type="region of interest" description="Disordered" evidence="1">
    <location>
        <begin position="439"/>
        <end position="462"/>
    </location>
</feature>
<evidence type="ECO:0000313" key="3">
    <source>
        <dbReference type="Proteomes" id="UP000038009"/>
    </source>
</evidence>
<keyword evidence="3" id="KW-1185">Reference proteome</keyword>
<sequence length="878" mass="90924">MRPSRRAPAAHPLHVLCACDAFKGTLPPDRVGEAVEAGYRQAWRTLKGRGAKAPSISAGRMSSHKLPTVAIPSHHSTPAGAAEAPCIAVEALAESLLPLSTHQNRQHLLYQDANQKEAGDATSGRATCAAQPAALLDGEIPVAFLHMPMSDGGAGLIDSVTFTSSREAQQGTPETTGDGACHTAATAAPAFHAAPALQLRRVYVPASTTITGPLGDPILHSEVASSAAAPSREQRVSFACDVARRVLVVEMAEAAGLPRIARPQDRHPAYTTSYGVGELVQYALRYMEGEIHKSETSAQGVAATNTKTGPAHTGVRLLLGIGGSATNDGGLGALQALGLQIFLRPLSSSASSGATEGVLLDQPFRGEHLGRVTHVRISDAMLRLFPCLQGSSPTPSPTSAAPAAGIDNTRLHIAEVCLICDVDNPLVGPRGATYIFGPQKCAPPPPPPPPLSSPPTTARDGAVADHTGVGDDAAVGAITSAQQKALLDALETGMRHAAACVVASTWRQLAPPAKGADAGQLAAAMASDDPLPRIEAEQSVVDAMLEDLLYSPGGGGAGGMSGFFRVVLRACYVPGADVVSGLLGLYETPRVAQLLGSYEVDSAGSTAVATASTANPEDLLTIDSSSVLHPRGRLFHNCDVFVSGEGSFDDQTVASHKTVGRLIEMCTAVNAYRLWKHYCHDTPSKDGARGVSPVAATARHPRQPGGGCRLIRELAVVCGRTSFDTYATCQAAVLQSVCSTLLRPPPDAAPAGTAAAEGATGTVGREGGCCLDTLRVALYLQELLKSSALFQDCGAHPPTGGASSPDKSEWCAAYILKRCCVPRVTVLPLTPTLFSIADAMQRPYACVMSAVACLLEDSARRLAGARRGGRRPKGISSL</sequence>
<comment type="caution">
    <text evidence="2">The sequence shown here is derived from an EMBL/GenBank/DDBJ whole genome shotgun (WGS) entry which is preliminary data.</text>
</comment>
<dbReference type="GO" id="GO:0031388">
    <property type="term" value="P:organic acid phosphorylation"/>
    <property type="evidence" value="ECO:0007669"/>
    <property type="project" value="InterPro"/>
</dbReference>
<dbReference type="EMBL" id="LJSK01000217">
    <property type="protein sequence ID" value="KPI84977.1"/>
    <property type="molecule type" value="Genomic_DNA"/>
</dbReference>
<protein>
    <submittedName>
        <fullName evidence="2">Putative glycerate kinase</fullName>
    </submittedName>
</protein>
<dbReference type="VEuPathDB" id="TriTrypDB:Lsey_0217_0050"/>
<dbReference type="OMA" id="CACDTFK"/>
<dbReference type="PROSITE" id="PS51257">
    <property type="entry name" value="PROKAR_LIPOPROTEIN"/>
    <property type="match status" value="1"/>
</dbReference>
<dbReference type="GO" id="GO:0008887">
    <property type="term" value="F:glycerate kinase activity"/>
    <property type="evidence" value="ECO:0007669"/>
    <property type="project" value="InterPro"/>
</dbReference>
<dbReference type="Gene3D" id="3.90.1510.10">
    <property type="entry name" value="Glycerate kinase, domain 2"/>
    <property type="match status" value="1"/>
</dbReference>
<name>A0A0N0P4L9_LEPSE</name>
<dbReference type="InterPro" id="IPR036129">
    <property type="entry name" value="Glycerate_kinase_sf"/>
</dbReference>
<dbReference type="OrthoDB" id="10262596at2759"/>
<reference evidence="2 3" key="1">
    <citation type="journal article" date="2015" name="PLoS Pathog.">
        <title>Leptomonas seymouri: Adaptations to the Dixenous Life Cycle Analyzed by Genome Sequencing, Transcriptome Profiling and Co-infection with Leishmania donovani.</title>
        <authorList>
            <person name="Kraeva N."/>
            <person name="Butenko A."/>
            <person name="Hlavacova J."/>
            <person name="Kostygov A."/>
            <person name="Myskova J."/>
            <person name="Grybchuk D."/>
            <person name="Lestinova T."/>
            <person name="Votypka J."/>
            <person name="Volf P."/>
            <person name="Opperdoes F."/>
            <person name="Flegontov P."/>
            <person name="Lukes J."/>
            <person name="Yurchenko V."/>
        </authorList>
    </citation>
    <scope>NUCLEOTIDE SEQUENCE [LARGE SCALE GENOMIC DNA]</scope>
    <source>
        <strain evidence="2 3">ATCC 30220</strain>
    </source>
</reference>
<dbReference type="PANTHER" id="PTHR21599">
    <property type="entry name" value="GLYCERATE KINASE"/>
    <property type="match status" value="1"/>
</dbReference>